<evidence type="ECO:0000313" key="3">
    <source>
        <dbReference type="Proteomes" id="UP000266506"/>
    </source>
</evidence>
<dbReference type="AlphaFoldDB" id="A0A397S1U2"/>
<dbReference type="EMBL" id="QXEV01000005">
    <property type="protein sequence ID" value="RIA77917.1"/>
    <property type="molecule type" value="Genomic_DNA"/>
</dbReference>
<dbReference type="Proteomes" id="UP000266506">
    <property type="component" value="Unassembled WGS sequence"/>
</dbReference>
<evidence type="ECO:0000313" key="2">
    <source>
        <dbReference type="EMBL" id="RIA77917.1"/>
    </source>
</evidence>
<dbReference type="RefSeq" id="WP_119015866.1">
    <property type="nucleotide sequence ID" value="NZ_QXEV01000005.1"/>
</dbReference>
<dbReference type="Gene3D" id="3.90.320.10">
    <property type="match status" value="1"/>
</dbReference>
<dbReference type="InterPro" id="IPR011604">
    <property type="entry name" value="PDDEXK-like_dom_sf"/>
</dbReference>
<gene>
    <name evidence="2" type="ORF">EI71_00700</name>
</gene>
<reference evidence="2 3" key="1">
    <citation type="submission" date="2018-08" db="EMBL/GenBank/DDBJ databases">
        <title>Genomic Encyclopedia of Archaeal and Bacterial Type Strains, Phase II (KMG-II): from individual species to whole genera.</title>
        <authorList>
            <person name="Goeker M."/>
        </authorList>
    </citation>
    <scope>NUCLEOTIDE SEQUENCE [LARGE SCALE GENOMIC DNA]</scope>
    <source>
        <strain evidence="2 3">ATCC 27112</strain>
    </source>
</reference>
<feature type="domain" description="DUF2779" evidence="1">
    <location>
        <begin position="303"/>
        <end position="422"/>
    </location>
</feature>
<dbReference type="Pfam" id="PF11074">
    <property type="entry name" value="DUF2779"/>
    <property type="match status" value="1"/>
</dbReference>
<accession>A0A397S1U2</accession>
<comment type="caution">
    <text evidence="2">The sequence shown here is derived from an EMBL/GenBank/DDBJ whole genome shotgun (WGS) entry which is preliminary data.</text>
</comment>
<evidence type="ECO:0000259" key="1">
    <source>
        <dbReference type="Pfam" id="PF11074"/>
    </source>
</evidence>
<name>A0A397S1U2_9MOLU</name>
<organism evidence="2 3">
    <name type="scientific">Anaeroplasma bactoclasticum</name>
    <dbReference type="NCBI Taxonomy" id="2088"/>
    <lineage>
        <taxon>Bacteria</taxon>
        <taxon>Bacillati</taxon>
        <taxon>Mycoplasmatota</taxon>
        <taxon>Mollicutes</taxon>
        <taxon>Anaeroplasmatales</taxon>
        <taxon>Anaeroplasmataceae</taxon>
        <taxon>Anaeroplasma</taxon>
    </lineage>
</organism>
<proteinExistence type="predicted"/>
<protein>
    <submittedName>
        <fullName evidence="2">Uncharacterized protein DUF2779</fullName>
    </submittedName>
</protein>
<dbReference type="InterPro" id="IPR021301">
    <property type="entry name" value="DUF2779"/>
</dbReference>
<dbReference type="InParanoid" id="A0A397S1U2"/>
<keyword evidence="3" id="KW-1185">Reference proteome</keyword>
<dbReference type="OrthoDB" id="9783873at2"/>
<sequence length="499" mass="58398">MFDMTKSKYVDYMECNNRGWLDKNRRNEKLEEDLSENATVQGGIEAGIMARGIFGDYTLIDDGSIDELASKTQLAINNHTSVICEATFKYNNNICKVDILKRNDDGSYSIYEVKGVTNPYTTASRKTMDRKYIDDIAYQYYVLTNLGINVTSNYLVYLNNEYVYDGHYDLNNLFIIENLTNAILLEFPNVESNIEKINRCINQAEEPEIIFASKTCKECPYNKHCYKVKEVPEKNSVLGLYKENKKYDYLNQGIKSFEDLRKNGIKLKPFNQRMIDSRLDNLPPFINNNELRYFLNSFKYPLYFFDFETYQNAIPKTICTRPYQQIPFQYSLHIMHEDGRLEHREYLASNYNEPRLDLIIQMINDLGNTGSIIAYNDSFEKSRIKELARDFPAYYEPLMNMLDRFKDLAEVFEKGYYYQKEISRTSIKDVLPSLFPNDPSLDYHNLDDVHKGDEASKAFVMLPTLDSESAYKLRSSLLKYCCLDTFAMVKIYQFLKSLV</sequence>